<sequence>MFEYFIDGPDDDDNKEVICQGKKVEGSFVRENLDYTAGVMEKGDYNNSEVFVQAFCRRWQKASRGTILVMFLFDEIALVLKVNYPPGSLDGTQLLASISKVSDMLVLNARTVSGDAAVGDNKLFQGIHPPHFADDALQGRRSLAFHRLSSPESASNMGDALKSFSSSHFLGATKSYRIPNNSSLSSTALNRLAKLLNQKPNVNMETEAPVVRRLSWENSMSHEFLTKRKEKEQSYWKDSRREFAIGIRWQLSKGLTEGRLTRREAHRGMEVRVVRSEVEQID</sequence>
<evidence type="ECO:0000313" key="1">
    <source>
        <dbReference type="EMBL" id="KAK6623847.1"/>
    </source>
</evidence>
<dbReference type="EMBL" id="JAWJWF010000046">
    <property type="protein sequence ID" value="KAK6623847.1"/>
    <property type="molecule type" value="Genomic_DNA"/>
</dbReference>
<gene>
    <name evidence="1" type="ORF">RUM44_010703</name>
</gene>
<organism evidence="1 2">
    <name type="scientific">Polyplax serrata</name>
    <name type="common">Common mouse louse</name>
    <dbReference type="NCBI Taxonomy" id="468196"/>
    <lineage>
        <taxon>Eukaryota</taxon>
        <taxon>Metazoa</taxon>
        <taxon>Ecdysozoa</taxon>
        <taxon>Arthropoda</taxon>
        <taxon>Hexapoda</taxon>
        <taxon>Insecta</taxon>
        <taxon>Pterygota</taxon>
        <taxon>Neoptera</taxon>
        <taxon>Paraneoptera</taxon>
        <taxon>Psocodea</taxon>
        <taxon>Troctomorpha</taxon>
        <taxon>Phthiraptera</taxon>
        <taxon>Anoplura</taxon>
        <taxon>Polyplacidae</taxon>
        <taxon>Polyplax</taxon>
    </lineage>
</organism>
<name>A0ABR1AMY6_POLSC</name>
<reference evidence="1 2" key="1">
    <citation type="submission" date="2023-09" db="EMBL/GenBank/DDBJ databases">
        <title>Genomes of two closely related lineages of the louse Polyplax serrata with different host specificities.</title>
        <authorList>
            <person name="Martinu J."/>
            <person name="Tarabai H."/>
            <person name="Stefka J."/>
            <person name="Hypsa V."/>
        </authorList>
    </citation>
    <scope>NUCLEOTIDE SEQUENCE [LARGE SCALE GENOMIC DNA]</scope>
    <source>
        <strain evidence="1">98ZLc_SE</strain>
    </source>
</reference>
<proteinExistence type="predicted"/>
<evidence type="ECO:0000313" key="2">
    <source>
        <dbReference type="Proteomes" id="UP001359485"/>
    </source>
</evidence>
<comment type="caution">
    <text evidence="1">The sequence shown here is derived from an EMBL/GenBank/DDBJ whole genome shotgun (WGS) entry which is preliminary data.</text>
</comment>
<dbReference type="Proteomes" id="UP001359485">
    <property type="component" value="Unassembled WGS sequence"/>
</dbReference>
<protein>
    <submittedName>
        <fullName evidence="1">Uncharacterized protein</fullName>
    </submittedName>
</protein>
<accession>A0ABR1AMY6</accession>
<keyword evidence="2" id="KW-1185">Reference proteome</keyword>